<proteinExistence type="predicted"/>
<accession>A0A2Z7BK49</accession>
<gene>
    <name evidence="1" type="ORF">F511_21232</name>
</gene>
<dbReference type="EMBL" id="KV005058">
    <property type="protein sequence ID" value="KZV34457.1"/>
    <property type="molecule type" value="Genomic_DNA"/>
</dbReference>
<dbReference type="Proteomes" id="UP000250235">
    <property type="component" value="Unassembled WGS sequence"/>
</dbReference>
<reference evidence="1 2" key="1">
    <citation type="journal article" date="2015" name="Proc. Natl. Acad. Sci. U.S.A.">
        <title>The resurrection genome of Boea hygrometrica: A blueprint for survival of dehydration.</title>
        <authorList>
            <person name="Xiao L."/>
            <person name="Yang G."/>
            <person name="Zhang L."/>
            <person name="Yang X."/>
            <person name="Zhao S."/>
            <person name="Ji Z."/>
            <person name="Zhou Q."/>
            <person name="Hu M."/>
            <person name="Wang Y."/>
            <person name="Chen M."/>
            <person name="Xu Y."/>
            <person name="Jin H."/>
            <person name="Xiao X."/>
            <person name="Hu G."/>
            <person name="Bao F."/>
            <person name="Hu Y."/>
            <person name="Wan P."/>
            <person name="Li L."/>
            <person name="Deng X."/>
            <person name="Kuang T."/>
            <person name="Xiang C."/>
            <person name="Zhu J.K."/>
            <person name="Oliver M.J."/>
            <person name="He Y."/>
        </authorList>
    </citation>
    <scope>NUCLEOTIDE SEQUENCE [LARGE SCALE GENOMIC DNA]</scope>
    <source>
        <strain evidence="2">cv. XS01</strain>
    </source>
</reference>
<dbReference type="AlphaFoldDB" id="A0A2Z7BK49"/>
<organism evidence="1 2">
    <name type="scientific">Dorcoceras hygrometricum</name>
    <dbReference type="NCBI Taxonomy" id="472368"/>
    <lineage>
        <taxon>Eukaryota</taxon>
        <taxon>Viridiplantae</taxon>
        <taxon>Streptophyta</taxon>
        <taxon>Embryophyta</taxon>
        <taxon>Tracheophyta</taxon>
        <taxon>Spermatophyta</taxon>
        <taxon>Magnoliopsida</taxon>
        <taxon>eudicotyledons</taxon>
        <taxon>Gunneridae</taxon>
        <taxon>Pentapetalae</taxon>
        <taxon>asterids</taxon>
        <taxon>lamiids</taxon>
        <taxon>Lamiales</taxon>
        <taxon>Gesneriaceae</taxon>
        <taxon>Didymocarpoideae</taxon>
        <taxon>Trichosporeae</taxon>
        <taxon>Loxocarpinae</taxon>
        <taxon>Dorcoceras</taxon>
    </lineage>
</organism>
<evidence type="ECO:0000313" key="1">
    <source>
        <dbReference type="EMBL" id="KZV34457.1"/>
    </source>
</evidence>
<evidence type="ECO:0000313" key="2">
    <source>
        <dbReference type="Proteomes" id="UP000250235"/>
    </source>
</evidence>
<sequence length="151" mass="17211">MSDRRIEKEVDKALNPGPSKVQMEALFGDVTRMVRVELEILHDRMSRLEVSSSGLAGMWIRRACWLCSVEKCVCYWCNCCVAYVFDAIIAIRRDPLALPSGPITRGRSKRFKEALHGLVLSTQEMFKEEPAHEKLVGGLRDYIINIIQVQD</sequence>
<keyword evidence="2" id="KW-1185">Reference proteome</keyword>
<protein>
    <submittedName>
        <fullName evidence="1">Uncharacterized protein</fullName>
    </submittedName>
</protein>
<name>A0A2Z7BK49_9LAMI</name>